<organism evidence="3 4">
    <name type="scientific">Aureliella helgolandensis</name>
    <dbReference type="NCBI Taxonomy" id="2527968"/>
    <lineage>
        <taxon>Bacteria</taxon>
        <taxon>Pseudomonadati</taxon>
        <taxon>Planctomycetota</taxon>
        <taxon>Planctomycetia</taxon>
        <taxon>Pirellulales</taxon>
        <taxon>Pirellulaceae</taxon>
        <taxon>Aureliella</taxon>
    </lineage>
</organism>
<gene>
    <name evidence="3" type="primary">yhdN_2</name>
    <name evidence="3" type="ORF">Q31a_13040</name>
</gene>
<name>A0A518G333_9BACT</name>
<dbReference type="InterPro" id="IPR023210">
    <property type="entry name" value="NADP_OxRdtase_dom"/>
</dbReference>
<dbReference type="RefSeq" id="WP_145075456.1">
    <property type="nucleotide sequence ID" value="NZ_CP036298.1"/>
</dbReference>
<dbReference type="SUPFAM" id="SSF51430">
    <property type="entry name" value="NAD(P)-linked oxidoreductase"/>
    <property type="match status" value="1"/>
</dbReference>
<keyword evidence="4" id="KW-1185">Reference proteome</keyword>
<evidence type="ECO:0000256" key="1">
    <source>
        <dbReference type="ARBA" id="ARBA00023002"/>
    </source>
</evidence>
<evidence type="ECO:0000313" key="3">
    <source>
        <dbReference type="EMBL" id="QDV23011.1"/>
    </source>
</evidence>
<dbReference type="EC" id="1.1.1.-" evidence="3"/>
<keyword evidence="1 3" id="KW-0560">Oxidoreductase</keyword>
<dbReference type="PANTHER" id="PTHR43364">
    <property type="entry name" value="NADH-SPECIFIC METHYLGLYOXAL REDUCTASE-RELATED"/>
    <property type="match status" value="1"/>
</dbReference>
<dbReference type="PANTHER" id="PTHR43364:SF4">
    <property type="entry name" value="NAD(P)-LINKED OXIDOREDUCTASE SUPERFAMILY PROTEIN"/>
    <property type="match status" value="1"/>
</dbReference>
<dbReference type="Proteomes" id="UP000318017">
    <property type="component" value="Chromosome"/>
</dbReference>
<dbReference type="KEGG" id="ahel:Q31a_13040"/>
<reference evidence="3 4" key="1">
    <citation type="submission" date="2019-02" db="EMBL/GenBank/DDBJ databases">
        <title>Deep-cultivation of Planctomycetes and their phenomic and genomic characterization uncovers novel biology.</title>
        <authorList>
            <person name="Wiegand S."/>
            <person name="Jogler M."/>
            <person name="Boedeker C."/>
            <person name="Pinto D."/>
            <person name="Vollmers J."/>
            <person name="Rivas-Marin E."/>
            <person name="Kohn T."/>
            <person name="Peeters S.H."/>
            <person name="Heuer A."/>
            <person name="Rast P."/>
            <person name="Oberbeckmann S."/>
            <person name="Bunk B."/>
            <person name="Jeske O."/>
            <person name="Meyerdierks A."/>
            <person name="Storesund J.E."/>
            <person name="Kallscheuer N."/>
            <person name="Luecker S."/>
            <person name="Lage O.M."/>
            <person name="Pohl T."/>
            <person name="Merkel B.J."/>
            <person name="Hornburger P."/>
            <person name="Mueller R.-W."/>
            <person name="Bruemmer F."/>
            <person name="Labrenz M."/>
            <person name="Spormann A.M."/>
            <person name="Op den Camp H."/>
            <person name="Overmann J."/>
            <person name="Amann R."/>
            <person name="Jetten M.S.M."/>
            <person name="Mascher T."/>
            <person name="Medema M.H."/>
            <person name="Devos D.P."/>
            <person name="Kaster A.-K."/>
            <person name="Ovreas L."/>
            <person name="Rohde M."/>
            <person name="Galperin M.Y."/>
            <person name="Jogler C."/>
        </authorList>
    </citation>
    <scope>NUCLEOTIDE SEQUENCE [LARGE SCALE GENOMIC DNA]</scope>
    <source>
        <strain evidence="3 4">Q31a</strain>
    </source>
</reference>
<sequence>MQDEPLQLVPIGNSDLRVSPIGFGCWPISGVSSLGVTTPASEQTVRAALESGINFFDSAYSYGYTGEADAVLARVLKSWSHPVVIANKVGMYYAPSHERIVDGRPQTLVRHAEELLRRLGIEQLDLLYLHQPDPQVPLAESAGAVAELVRRGTARYAGVCNVTLEQLQVFHRECPVIMAQMPFNMLQPESLRPLESYLQLEGIAVAAYWVLMKGLLAGKMTREHVFDPADRRLTYPIYQGTAWQRAHDLIDELREIAGQLGCTVAQLVIAWTLAQPAVDVALCGAKRPEQIRETAQAMKLKLEATVLERLERLVARCRSNTSAQD</sequence>
<dbReference type="Gene3D" id="3.20.20.100">
    <property type="entry name" value="NADP-dependent oxidoreductase domain"/>
    <property type="match status" value="1"/>
</dbReference>
<dbReference type="OrthoDB" id="9804790at2"/>
<dbReference type="InterPro" id="IPR050523">
    <property type="entry name" value="AKR_Detox_Biosynth"/>
</dbReference>
<feature type="domain" description="NADP-dependent oxidoreductase" evidence="2">
    <location>
        <begin position="20"/>
        <end position="313"/>
    </location>
</feature>
<dbReference type="InterPro" id="IPR020471">
    <property type="entry name" value="AKR"/>
</dbReference>
<protein>
    <submittedName>
        <fullName evidence="3">General stress protein 69</fullName>
        <ecNumber evidence="3">1.1.1.-</ecNumber>
    </submittedName>
</protein>
<dbReference type="Pfam" id="PF00248">
    <property type="entry name" value="Aldo_ket_red"/>
    <property type="match status" value="1"/>
</dbReference>
<dbReference type="PRINTS" id="PR00069">
    <property type="entry name" value="ALDKETRDTASE"/>
</dbReference>
<evidence type="ECO:0000313" key="4">
    <source>
        <dbReference type="Proteomes" id="UP000318017"/>
    </source>
</evidence>
<dbReference type="EMBL" id="CP036298">
    <property type="protein sequence ID" value="QDV23011.1"/>
    <property type="molecule type" value="Genomic_DNA"/>
</dbReference>
<dbReference type="InterPro" id="IPR036812">
    <property type="entry name" value="NAD(P)_OxRdtase_dom_sf"/>
</dbReference>
<dbReference type="GO" id="GO:0005829">
    <property type="term" value="C:cytosol"/>
    <property type="evidence" value="ECO:0007669"/>
    <property type="project" value="TreeGrafter"/>
</dbReference>
<dbReference type="GO" id="GO:0016491">
    <property type="term" value="F:oxidoreductase activity"/>
    <property type="evidence" value="ECO:0007669"/>
    <property type="project" value="UniProtKB-KW"/>
</dbReference>
<dbReference type="AlphaFoldDB" id="A0A518G333"/>
<evidence type="ECO:0000259" key="2">
    <source>
        <dbReference type="Pfam" id="PF00248"/>
    </source>
</evidence>
<accession>A0A518G333</accession>
<proteinExistence type="predicted"/>